<evidence type="ECO:0000256" key="6">
    <source>
        <dbReference type="SAM" id="Phobius"/>
    </source>
</evidence>
<dbReference type="PANTHER" id="PTHR30250:SF11">
    <property type="entry name" value="O-ANTIGEN TRANSPORTER-RELATED"/>
    <property type="match status" value="1"/>
</dbReference>
<keyword evidence="3 6" id="KW-0812">Transmembrane</keyword>
<dbReference type="InterPro" id="IPR050833">
    <property type="entry name" value="Poly_Biosynth_Transport"/>
</dbReference>
<dbReference type="Pfam" id="PF01943">
    <property type="entry name" value="Polysacc_synt"/>
    <property type="match status" value="1"/>
</dbReference>
<dbReference type="OrthoDB" id="3246647at2"/>
<feature type="transmembrane region" description="Helical" evidence="6">
    <location>
        <begin position="233"/>
        <end position="253"/>
    </location>
</feature>
<comment type="subcellular location">
    <subcellularLocation>
        <location evidence="1">Cell membrane</location>
        <topology evidence="1">Multi-pass membrane protein</topology>
    </subcellularLocation>
</comment>
<feature type="transmembrane region" description="Helical" evidence="6">
    <location>
        <begin position="360"/>
        <end position="378"/>
    </location>
</feature>
<dbReference type="Proteomes" id="UP000242930">
    <property type="component" value="Unassembled WGS sequence"/>
</dbReference>
<keyword evidence="2" id="KW-1003">Cell membrane</keyword>
<dbReference type="PANTHER" id="PTHR30250">
    <property type="entry name" value="PST FAMILY PREDICTED COLANIC ACID TRANSPORTER"/>
    <property type="match status" value="1"/>
</dbReference>
<dbReference type="AlphaFoldDB" id="A0A1H6XPI6"/>
<evidence type="ECO:0000256" key="4">
    <source>
        <dbReference type="ARBA" id="ARBA00022989"/>
    </source>
</evidence>
<evidence type="ECO:0000256" key="5">
    <source>
        <dbReference type="ARBA" id="ARBA00023136"/>
    </source>
</evidence>
<feature type="transmembrane region" description="Helical" evidence="6">
    <location>
        <begin position="83"/>
        <end position="110"/>
    </location>
</feature>
<feature type="transmembrane region" description="Helical" evidence="6">
    <location>
        <begin position="40"/>
        <end position="62"/>
    </location>
</feature>
<evidence type="ECO:0000256" key="1">
    <source>
        <dbReference type="ARBA" id="ARBA00004651"/>
    </source>
</evidence>
<name>A0A1H6XPI6_9PSED</name>
<dbReference type="STRING" id="915471.SAMN05216201_106151"/>
<feature type="transmembrane region" description="Helical" evidence="6">
    <location>
        <begin position="265"/>
        <end position="288"/>
    </location>
</feature>
<gene>
    <name evidence="7" type="ORF">SAMN05216201_106151</name>
</gene>
<keyword evidence="8" id="KW-1185">Reference proteome</keyword>
<feature type="transmembrane region" description="Helical" evidence="6">
    <location>
        <begin position="300"/>
        <end position="325"/>
    </location>
</feature>
<reference evidence="8" key="1">
    <citation type="submission" date="2016-10" db="EMBL/GenBank/DDBJ databases">
        <authorList>
            <person name="Varghese N."/>
            <person name="Submissions S."/>
        </authorList>
    </citation>
    <scope>NUCLEOTIDE SEQUENCE [LARGE SCALE GENOMIC DNA]</scope>
    <source>
        <strain evidence="8">LMG 25967</strain>
    </source>
</reference>
<sequence>MSLKREALFHICGSIAYALAQWSVLVLLSRLISIEAAGEYAYYLALFTPAAILTTFGIRNSVASDREREHSLSSYRRAQHAGLLLLSAYYLVILLATDGDAAIASLVFLIKLADNLSELSYGTWVRTGGLHRYGISKIAKLALFAALFLALLALGIRDRAMLFAYPAATLIVYFLYDRRQEEVEDPRDTGLLNIIRSGTPLALGSFVVSLNSSIPRISINHILDEQALAEFVMLTYFIAFATLPITSLCQAIIPRITMQGAPKRVWWFLIAYSSGYLAFMMLLANPLIDFIYKTRIEYPYHVLAMIGIAGGLHFMSTLSNAVLVANRQFQQILVAALLSTLAALIASPLLIMQFAQTGAAAAYLASSLTLFIFNALYASRQQRKPSAPLDSPA</sequence>
<dbReference type="InterPro" id="IPR002797">
    <property type="entry name" value="Polysacc_synth"/>
</dbReference>
<evidence type="ECO:0000313" key="7">
    <source>
        <dbReference type="EMBL" id="SEJ26792.1"/>
    </source>
</evidence>
<dbReference type="RefSeq" id="WP_090310239.1">
    <property type="nucleotide sequence ID" value="NZ_FNZE01000006.1"/>
</dbReference>
<organism evidence="7 8">
    <name type="scientific">Pseudomonas linyingensis</name>
    <dbReference type="NCBI Taxonomy" id="915471"/>
    <lineage>
        <taxon>Bacteria</taxon>
        <taxon>Pseudomonadati</taxon>
        <taxon>Pseudomonadota</taxon>
        <taxon>Gammaproteobacteria</taxon>
        <taxon>Pseudomonadales</taxon>
        <taxon>Pseudomonadaceae</taxon>
        <taxon>Pseudomonas</taxon>
    </lineage>
</organism>
<feature type="transmembrane region" description="Helical" evidence="6">
    <location>
        <begin position="332"/>
        <end position="354"/>
    </location>
</feature>
<keyword evidence="5 6" id="KW-0472">Membrane</keyword>
<dbReference type="EMBL" id="FNZE01000006">
    <property type="protein sequence ID" value="SEJ26792.1"/>
    <property type="molecule type" value="Genomic_DNA"/>
</dbReference>
<proteinExistence type="predicted"/>
<evidence type="ECO:0000313" key="8">
    <source>
        <dbReference type="Proteomes" id="UP000242930"/>
    </source>
</evidence>
<keyword evidence="4 6" id="KW-1133">Transmembrane helix</keyword>
<protein>
    <submittedName>
        <fullName evidence="7">Membrane protein involved in the export of O-antigen and teichoic acid</fullName>
    </submittedName>
</protein>
<evidence type="ECO:0000256" key="2">
    <source>
        <dbReference type="ARBA" id="ARBA00022475"/>
    </source>
</evidence>
<feature type="transmembrane region" description="Helical" evidence="6">
    <location>
        <begin position="130"/>
        <end position="153"/>
    </location>
</feature>
<dbReference type="GO" id="GO:0005886">
    <property type="term" value="C:plasma membrane"/>
    <property type="evidence" value="ECO:0007669"/>
    <property type="project" value="UniProtKB-SubCell"/>
</dbReference>
<feature type="transmembrane region" description="Helical" evidence="6">
    <location>
        <begin position="160"/>
        <end position="176"/>
    </location>
</feature>
<feature type="transmembrane region" description="Helical" evidence="6">
    <location>
        <begin position="7"/>
        <end position="28"/>
    </location>
</feature>
<evidence type="ECO:0000256" key="3">
    <source>
        <dbReference type="ARBA" id="ARBA00022692"/>
    </source>
</evidence>
<accession>A0A1H6XPI6</accession>